<accession>A0A2S5TIS5</accession>
<evidence type="ECO:0000259" key="4">
    <source>
        <dbReference type="Pfam" id="PF13511"/>
    </source>
</evidence>
<dbReference type="EMBL" id="PSNW01000002">
    <property type="protein sequence ID" value="PPE74857.1"/>
    <property type="molecule type" value="Genomic_DNA"/>
</dbReference>
<feature type="region of interest" description="Disordered" evidence="2">
    <location>
        <begin position="32"/>
        <end position="57"/>
    </location>
</feature>
<feature type="chain" id="PRO_5015639453" description="DUF4124 domain-containing protein" evidence="3">
    <location>
        <begin position="21"/>
        <end position="145"/>
    </location>
</feature>
<keyword evidence="1" id="KW-0175">Coiled coil</keyword>
<keyword evidence="6" id="KW-1185">Reference proteome</keyword>
<organism evidence="5 6">
    <name type="scientific">Solimonas fluminis</name>
    <dbReference type="NCBI Taxonomy" id="2086571"/>
    <lineage>
        <taxon>Bacteria</taxon>
        <taxon>Pseudomonadati</taxon>
        <taxon>Pseudomonadota</taxon>
        <taxon>Gammaproteobacteria</taxon>
        <taxon>Nevskiales</taxon>
        <taxon>Nevskiaceae</taxon>
        <taxon>Solimonas</taxon>
    </lineage>
</organism>
<keyword evidence="3" id="KW-0732">Signal</keyword>
<proteinExistence type="predicted"/>
<dbReference type="InterPro" id="IPR025392">
    <property type="entry name" value="DUF4124"/>
</dbReference>
<feature type="region of interest" description="Disordered" evidence="2">
    <location>
        <begin position="108"/>
        <end position="145"/>
    </location>
</feature>
<feature type="signal peptide" evidence="3">
    <location>
        <begin position="1"/>
        <end position="20"/>
    </location>
</feature>
<dbReference type="OrthoDB" id="7068596at2"/>
<name>A0A2S5TIS5_9GAMM</name>
<dbReference type="Pfam" id="PF13511">
    <property type="entry name" value="DUF4124"/>
    <property type="match status" value="1"/>
</dbReference>
<dbReference type="AlphaFoldDB" id="A0A2S5TIS5"/>
<dbReference type="RefSeq" id="WP_104229084.1">
    <property type="nucleotide sequence ID" value="NZ_PSNW01000002.1"/>
</dbReference>
<feature type="coiled-coil region" evidence="1">
    <location>
        <begin position="59"/>
        <end position="98"/>
    </location>
</feature>
<sequence length="145" mass="15767">MKKHALLLSLLLALPGLAGAEIYRSVDSQGRVTYSQTPPAGRAADKVTPRVSPANPAEADALQRQLEALDKERGEAAKKEAEGEAKAAERVKACAEARARLVLLAQSPPNRLMSRDDQGNMVRWTPQKHDEQRRQAEELAASSCD</sequence>
<evidence type="ECO:0000256" key="3">
    <source>
        <dbReference type="SAM" id="SignalP"/>
    </source>
</evidence>
<gene>
    <name evidence="5" type="ORF">C3942_04055</name>
</gene>
<feature type="compositionally biased region" description="Basic and acidic residues" evidence="2">
    <location>
        <begin position="127"/>
        <end position="137"/>
    </location>
</feature>
<protein>
    <recommendedName>
        <fullName evidence="4">DUF4124 domain-containing protein</fullName>
    </recommendedName>
</protein>
<evidence type="ECO:0000313" key="5">
    <source>
        <dbReference type="EMBL" id="PPE74857.1"/>
    </source>
</evidence>
<feature type="domain" description="DUF4124" evidence="4">
    <location>
        <begin position="10"/>
        <end position="61"/>
    </location>
</feature>
<evidence type="ECO:0000256" key="2">
    <source>
        <dbReference type="SAM" id="MobiDB-lite"/>
    </source>
</evidence>
<evidence type="ECO:0000313" key="6">
    <source>
        <dbReference type="Proteomes" id="UP000238220"/>
    </source>
</evidence>
<evidence type="ECO:0000256" key="1">
    <source>
        <dbReference type="SAM" id="Coils"/>
    </source>
</evidence>
<comment type="caution">
    <text evidence="5">The sequence shown here is derived from an EMBL/GenBank/DDBJ whole genome shotgun (WGS) entry which is preliminary data.</text>
</comment>
<reference evidence="5 6" key="1">
    <citation type="submission" date="2018-02" db="EMBL/GenBank/DDBJ databases">
        <title>Genome sequencing of Solimonas sp. HR-BB.</title>
        <authorList>
            <person name="Lee Y."/>
            <person name="Jeon C.O."/>
        </authorList>
    </citation>
    <scope>NUCLEOTIDE SEQUENCE [LARGE SCALE GENOMIC DNA]</scope>
    <source>
        <strain evidence="5 6">HR-BB</strain>
    </source>
</reference>
<dbReference type="Proteomes" id="UP000238220">
    <property type="component" value="Unassembled WGS sequence"/>
</dbReference>